<reference evidence="2" key="1">
    <citation type="submission" date="2022-10" db="EMBL/GenBank/DDBJ databases">
        <title>The WGS of Solirubrobacter phytolaccae KCTC 29190.</title>
        <authorList>
            <person name="Jiang Z."/>
        </authorList>
    </citation>
    <scope>NUCLEOTIDE SEQUENCE</scope>
    <source>
        <strain evidence="2">KCTC 29190</strain>
    </source>
</reference>
<name>A0A9X3ND08_9ACTN</name>
<evidence type="ECO:0008006" key="4">
    <source>
        <dbReference type="Google" id="ProtNLM"/>
    </source>
</evidence>
<dbReference type="RefSeq" id="WP_270028609.1">
    <property type="nucleotide sequence ID" value="NZ_JAPDDP010000070.1"/>
</dbReference>
<dbReference type="InterPro" id="IPR038750">
    <property type="entry name" value="YczE/YyaS-like"/>
</dbReference>
<dbReference type="EMBL" id="JAPDDP010000070">
    <property type="protein sequence ID" value="MDA0184193.1"/>
    <property type="molecule type" value="Genomic_DNA"/>
</dbReference>
<keyword evidence="1" id="KW-0472">Membrane</keyword>
<dbReference type="PANTHER" id="PTHR40078:SF1">
    <property type="entry name" value="INTEGRAL MEMBRANE PROTEIN"/>
    <property type="match status" value="1"/>
</dbReference>
<dbReference type="Pfam" id="PF19700">
    <property type="entry name" value="DUF6198"/>
    <property type="match status" value="1"/>
</dbReference>
<proteinExistence type="predicted"/>
<keyword evidence="3" id="KW-1185">Reference proteome</keyword>
<gene>
    <name evidence="2" type="ORF">OJ997_28045</name>
</gene>
<keyword evidence="1" id="KW-1133">Transmembrane helix</keyword>
<protein>
    <recommendedName>
        <fullName evidence="4">Membrane protein YczE</fullName>
    </recommendedName>
</protein>
<evidence type="ECO:0000313" key="3">
    <source>
        <dbReference type="Proteomes" id="UP001147653"/>
    </source>
</evidence>
<evidence type="ECO:0000256" key="1">
    <source>
        <dbReference type="SAM" id="Phobius"/>
    </source>
</evidence>
<sequence>MTRRLLQLYAGLVLYGLSMALQVHAMLGLGPWDVFHEGVAEHTGLSFGTVVVVASVGVLLLWIPLKQKPGLGTISNVFVVGIAADFGLSFIPEGGTLPVQLLMLAAGVGLNAVAGAAYLGANFGPGARDGLMTGLVRKTGISVGKVRTGLELTIMAIGFVLGGTVGLGTIVYALSIGPLLQLMIPTFKVPTPAPAPA</sequence>
<accession>A0A9X3ND08</accession>
<comment type="caution">
    <text evidence="2">The sequence shown here is derived from an EMBL/GenBank/DDBJ whole genome shotgun (WGS) entry which is preliminary data.</text>
</comment>
<organism evidence="2 3">
    <name type="scientific">Solirubrobacter phytolaccae</name>
    <dbReference type="NCBI Taxonomy" id="1404360"/>
    <lineage>
        <taxon>Bacteria</taxon>
        <taxon>Bacillati</taxon>
        <taxon>Actinomycetota</taxon>
        <taxon>Thermoleophilia</taxon>
        <taxon>Solirubrobacterales</taxon>
        <taxon>Solirubrobacteraceae</taxon>
        <taxon>Solirubrobacter</taxon>
    </lineage>
</organism>
<feature type="transmembrane region" description="Helical" evidence="1">
    <location>
        <begin position="70"/>
        <end position="91"/>
    </location>
</feature>
<feature type="transmembrane region" description="Helical" evidence="1">
    <location>
        <begin position="97"/>
        <end position="119"/>
    </location>
</feature>
<dbReference type="AlphaFoldDB" id="A0A9X3ND08"/>
<feature type="transmembrane region" description="Helical" evidence="1">
    <location>
        <begin position="44"/>
        <end position="63"/>
    </location>
</feature>
<keyword evidence="1" id="KW-0812">Transmembrane</keyword>
<dbReference type="PANTHER" id="PTHR40078">
    <property type="entry name" value="INTEGRAL MEMBRANE PROTEIN-RELATED"/>
    <property type="match status" value="1"/>
</dbReference>
<feature type="transmembrane region" description="Helical" evidence="1">
    <location>
        <begin position="152"/>
        <end position="174"/>
    </location>
</feature>
<evidence type="ECO:0000313" key="2">
    <source>
        <dbReference type="EMBL" id="MDA0184193.1"/>
    </source>
</evidence>
<dbReference type="Proteomes" id="UP001147653">
    <property type="component" value="Unassembled WGS sequence"/>
</dbReference>